<dbReference type="EMBL" id="JAGIKV010000007">
    <property type="protein sequence ID" value="MBP2245811.1"/>
    <property type="molecule type" value="Genomic_DNA"/>
</dbReference>
<dbReference type="Proteomes" id="UP000810207">
    <property type="component" value="Unassembled WGS sequence"/>
</dbReference>
<feature type="domain" description="Transposase IS30-like HTH" evidence="1">
    <location>
        <begin position="2"/>
        <end position="44"/>
    </location>
</feature>
<dbReference type="Pfam" id="PF13936">
    <property type="entry name" value="HTH_38"/>
    <property type="match status" value="1"/>
</dbReference>
<proteinExistence type="predicted"/>
<dbReference type="Gene3D" id="1.10.10.60">
    <property type="entry name" value="Homeodomain-like"/>
    <property type="match status" value="1"/>
</dbReference>
<keyword evidence="3" id="KW-1185">Reference proteome</keyword>
<evidence type="ECO:0000313" key="2">
    <source>
        <dbReference type="EMBL" id="MBP2245811.1"/>
    </source>
</evidence>
<gene>
    <name evidence="2" type="ORF">J2Z28_002429</name>
</gene>
<comment type="caution">
    <text evidence="2">The sequence shown here is derived from an EMBL/GenBank/DDBJ whole genome shotgun (WGS) entry which is preliminary data.</text>
</comment>
<name>A0ABS4RSF0_PAEXY</name>
<sequence length="70" mass="7781">MSYTHLSIIERSKLEILHSQGKSSRAIAQELGRHPSMIYRELDRVAASHPYQATGNCIPSYQVVGKVKAA</sequence>
<dbReference type="InterPro" id="IPR025246">
    <property type="entry name" value="IS30-like_HTH"/>
</dbReference>
<evidence type="ECO:0000313" key="3">
    <source>
        <dbReference type="Proteomes" id="UP000810207"/>
    </source>
</evidence>
<reference evidence="2 3" key="1">
    <citation type="submission" date="2021-03" db="EMBL/GenBank/DDBJ databases">
        <title>Genomic Encyclopedia of Type Strains, Phase IV (KMG-IV): sequencing the most valuable type-strain genomes for metagenomic binning, comparative biology and taxonomic classification.</title>
        <authorList>
            <person name="Goeker M."/>
        </authorList>
    </citation>
    <scope>NUCLEOTIDE SEQUENCE [LARGE SCALE GENOMIC DNA]</scope>
    <source>
        <strain evidence="2 3">DSM 21292</strain>
    </source>
</reference>
<accession>A0ABS4RSF0</accession>
<evidence type="ECO:0000259" key="1">
    <source>
        <dbReference type="Pfam" id="PF13936"/>
    </source>
</evidence>
<protein>
    <submittedName>
        <fullName evidence="2">IS30 family transposase</fullName>
    </submittedName>
</protein>
<organism evidence="2 3">
    <name type="scientific">Paenibacillus xylanexedens</name>
    <dbReference type="NCBI Taxonomy" id="528191"/>
    <lineage>
        <taxon>Bacteria</taxon>
        <taxon>Bacillati</taxon>
        <taxon>Bacillota</taxon>
        <taxon>Bacilli</taxon>
        <taxon>Bacillales</taxon>
        <taxon>Paenibacillaceae</taxon>
        <taxon>Paenibacillus</taxon>
    </lineage>
</organism>